<keyword evidence="3" id="KW-1185">Reference proteome</keyword>
<accession>A0A0M4D3Y0</accession>
<dbReference type="OrthoDB" id="5395912at2"/>
<sequence>MTELDQALDKFIRDDKEQAQYYDLILNTNFYIPTLEDETAAGKTTVIENDTINPIVLEAEGKSYLMLFDSEERLSAWAKSAVAYVVLPGHAIAAMTPPDLHWAVNVGTSFSKEFVPEEIGWLKEIVEKHNAEEDEQK</sequence>
<proteinExistence type="predicted"/>
<keyword evidence="2" id="KW-0413">Isomerase</keyword>
<evidence type="ECO:0000313" key="3">
    <source>
        <dbReference type="Proteomes" id="UP000057158"/>
    </source>
</evidence>
<gene>
    <name evidence="2" type="ORF">DSOUD_2523</name>
</gene>
<dbReference type="PATRIC" id="fig|1603606.3.peg.2731"/>
<dbReference type="GO" id="GO:0016853">
    <property type="term" value="F:isomerase activity"/>
    <property type="evidence" value="ECO:0007669"/>
    <property type="project" value="UniProtKB-KW"/>
</dbReference>
<evidence type="ECO:0000313" key="2">
    <source>
        <dbReference type="EMBL" id="ALC17276.1"/>
    </source>
</evidence>
<dbReference type="Proteomes" id="UP000057158">
    <property type="component" value="Chromosome"/>
</dbReference>
<feature type="domain" description="SseB protein N-terminal" evidence="1">
    <location>
        <begin position="4"/>
        <end position="121"/>
    </location>
</feature>
<dbReference type="Pfam" id="PF07179">
    <property type="entry name" value="SseB"/>
    <property type="match status" value="1"/>
</dbReference>
<organism evidence="2 3">
    <name type="scientific">Desulfuromonas soudanensis</name>
    <dbReference type="NCBI Taxonomy" id="1603606"/>
    <lineage>
        <taxon>Bacteria</taxon>
        <taxon>Pseudomonadati</taxon>
        <taxon>Thermodesulfobacteriota</taxon>
        <taxon>Desulfuromonadia</taxon>
        <taxon>Desulfuromonadales</taxon>
        <taxon>Desulfuromonadaceae</taxon>
        <taxon>Desulfuromonas</taxon>
    </lineage>
</organism>
<dbReference type="STRING" id="1603606.DSOUD_2523"/>
<dbReference type="RefSeq" id="WP_053551301.1">
    <property type="nucleotide sequence ID" value="NZ_CP010802.1"/>
</dbReference>
<dbReference type="EMBL" id="CP010802">
    <property type="protein sequence ID" value="ALC17276.1"/>
    <property type="molecule type" value="Genomic_DNA"/>
</dbReference>
<name>A0A0M4D3Y0_9BACT</name>
<evidence type="ECO:0000259" key="1">
    <source>
        <dbReference type="Pfam" id="PF07179"/>
    </source>
</evidence>
<dbReference type="KEGG" id="des:DSOUD_2523"/>
<dbReference type="InterPro" id="IPR009839">
    <property type="entry name" value="SseB_N"/>
</dbReference>
<dbReference type="AlphaFoldDB" id="A0A0M4D3Y0"/>
<reference evidence="2 3" key="1">
    <citation type="submission" date="2015-07" db="EMBL/GenBank/DDBJ databases">
        <title>Isolation and Genomic Characterization of a Novel Halophilic Metal-Reducing Deltaproteobacterium from the Deep Subsurface.</title>
        <authorList>
            <person name="Badalamenti J.P."/>
            <person name="Summers Z.M."/>
            <person name="Gralnick J.A."/>
            <person name="Bond D.R."/>
        </authorList>
    </citation>
    <scope>NUCLEOTIDE SEQUENCE [LARGE SCALE GENOMIC DNA]</scope>
    <source>
        <strain evidence="2 3">WTL</strain>
    </source>
</reference>
<protein>
    <submittedName>
        <fullName evidence="2">Putative peptidyl-prolyl cis-trans isomerase</fullName>
    </submittedName>
</protein>